<evidence type="ECO:0000256" key="6">
    <source>
        <dbReference type="SAM" id="Coils"/>
    </source>
</evidence>
<dbReference type="PANTHER" id="PTHR11070:SF17">
    <property type="entry name" value="DNA HELICASE IV"/>
    <property type="match status" value="1"/>
</dbReference>
<dbReference type="GO" id="GO:0016787">
    <property type="term" value="F:hydrolase activity"/>
    <property type="evidence" value="ECO:0007669"/>
    <property type="project" value="UniProtKB-UniRule"/>
</dbReference>
<dbReference type="AlphaFoldDB" id="A0A9D1DTY3"/>
<feature type="binding site" evidence="5">
    <location>
        <begin position="222"/>
        <end position="229"/>
    </location>
    <ligand>
        <name>ATP</name>
        <dbReference type="ChEBI" id="CHEBI:30616"/>
    </ligand>
</feature>
<dbReference type="GO" id="GO:0005829">
    <property type="term" value="C:cytosol"/>
    <property type="evidence" value="ECO:0007669"/>
    <property type="project" value="TreeGrafter"/>
</dbReference>
<evidence type="ECO:0000259" key="7">
    <source>
        <dbReference type="PROSITE" id="PS51198"/>
    </source>
</evidence>
<dbReference type="InterPro" id="IPR027785">
    <property type="entry name" value="UvrD-like_helicase_C"/>
</dbReference>
<dbReference type="GO" id="GO:0005524">
    <property type="term" value="F:ATP binding"/>
    <property type="evidence" value="ECO:0007669"/>
    <property type="project" value="UniProtKB-UniRule"/>
</dbReference>
<feature type="domain" description="UvrD-like helicase ATP-binding" evidence="7">
    <location>
        <begin position="201"/>
        <end position="529"/>
    </location>
</feature>
<evidence type="ECO:0000313" key="9">
    <source>
        <dbReference type="Proteomes" id="UP000824232"/>
    </source>
</evidence>
<dbReference type="Proteomes" id="UP000824232">
    <property type="component" value="Unassembled WGS sequence"/>
</dbReference>
<dbReference type="Pfam" id="PF13538">
    <property type="entry name" value="UvrD_C_2"/>
    <property type="match status" value="1"/>
</dbReference>
<dbReference type="GO" id="GO:0003677">
    <property type="term" value="F:DNA binding"/>
    <property type="evidence" value="ECO:0007669"/>
    <property type="project" value="InterPro"/>
</dbReference>
<evidence type="ECO:0000256" key="2">
    <source>
        <dbReference type="ARBA" id="ARBA00022801"/>
    </source>
</evidence>
<dbReference type="InterPro" id="IPR027417">
    <property type="entry name" value="P-loop_NTPase"/>
</dbReference>
<protein>
    <submittedName>
        <fullName evidence="8">UvrD-helicase domain-containing protein</fullName>
    </submittedName>
</protein>
<keyword evidence="4 5" id="KW-0067">ATP-binding</keyword>
<dbReference type="Gene3D" id="3.40.50.300">
    <property type="entry name" value="P-loop containing nucleotide triphosphate hydrolases"/>
    <property type="match status" value="3"/>
</dbReference>
<dbReference type="PANTHER" id="PTHR11070">
    <property type="entry name" value="UVRD / RECB / PCRA DNA HELICASE FAMILY MEMBER"/>
    <property type="match status" value="1"/>
</dbReference>
<evidence type="ECO:0000256" key="3">
    <source>
        <dbReference type="ARBA" id="ARBA00022806"/>
    </source>
</evidence>
<reference evidence="8" key="2">
    <citation type="journal article" date="2021" name="PeerJ">
        <title>Extensive microbial diversity within the chicken gut microbiome revealed by metagenomics and culture.</title>
        <authorList>
            <person name="Gilroy R."/>
            <person name="Ravi A."/>
            <person name="Getino M."/>
            <person name="Pursley I."/>
            <person name="Horton D.L."/>
            <person name="Alikhan N.F."/>
            <person name="Baker D."/>
            <person name="Gharbi K."/>
            <person name="Hall N."/>
            <person name="Watson M."/>
            <person name="Adriaenssens E.M."/>
            <person name="Foster-Nyarko E."/>
            <person name="Jarju S."/>
            <person name="Secka A."/>
            <person name="Antonio M."/>
            <person name="Oren A."/>
            <person name="Chaudhuri R.R."/>
            <person name="La Ragione R."/>
            <person name="Hildebrand F."/>
            <person name="Pallen M.J."/>
        </authorList>
    </citation>
    <scope>NUCLEOTIDE SEQUENCE</scope>
    <source>
        <strain evidence="8">CHK184-20233</strain>
    </source>
</reference>
<dbReference type="PROSITE" id="PS51198">
    <property type="entry name" value="UVRD_HELICASE_ATP_BIND"/>
    <property type="match status" value="1"/>
</dbReference>
<keyword evidence="1 5" id="KW-0547">Nucleotide-binding</keyword>
<organism evidence="8 9">
    <name type="scientific">Candidatus Onthousia excrementipullorum</name>
    <dbReference type="NCBI Taxonomy" id="2840884"/>
    <lineage>
        <taxon>Bacteria</taxon>
        <taxon>Bacillati</taxon>
        <taxon>Bacillota</taxon>
        <taxon>Bacilli</taxon>
        <taxon>Candidatus Onthousia</taxon>
    </lineage>
</organism>
<gene>
    <name evidence="8" type="ORF">IAB38_02530</name>
</gene>
<keyword evidence="6" id="KW-0175">Coiled coil</keyword>
<keyword evidence="3 5" id="KW-0347">Helicase</keyword>
<evidence type="ECO:0000256" key="5">
    <source>
        <dbReference type="PROSITE-ProRule" id="PRU00560"/>
    </source>
</evidence>
<feature type="coiled-coil region" evidence="6">
    <location>
        <begin position="5"/>
        <end position="39"/>
    </location>
</feature>
<reference evidence="8" key="1">
    <citation type="submission" date="2020-10" db="EMBL/GenBank/DDBJ databases">
        <authorList>
            <person name="Gilroy R."/>
        </authorList>
    </citation>
    <scope>NUCLEOTIDE SEQUENCE</scope>
    <source>
        <strain evidence="8">CHK184-20233</strain>
    </source>
</reference>
<proteinExistence type="predicted"/>
<dbReference type="Pfam" id="PF00580">
    <property type="entry name" value="UvrD-helicase"/>
    <property type="match status" value="1"/>
</dbReference>
<dbReference type="SUPFAM" id="SSF52540">
    <property type="entry name" value="P-loop containing nucleoside triphosphate hydrolases"/>
    <property type="match status" value="1"/>
</dbReference>
<dbReference type="EMBL" id="DVHC01000027">
    <property type="protein sequence ID" value="HIR58903.1"/>
    <property type="molecule type" value="Genomic_DNA"/>
</dbReference>
<evidence type="ECO:0000256" key="1">
    <source>
        <dbReference type="ARBA" id="ARBA00022741"/>
    </source>
</evidence>
<keyword evidence="2 5" id="KW-0378">Hydrolase</keyword>
<comment type="caution">
    <text evidence="8">The sequence shown here is derived from an EMBL/GenBank/DDBJ whole genome shotgun (WGS) entry which is preliminary data.</text>
</comment>
<dbReference type="InterPro" id="IPR000212">
    <property type="entry name" value="DNA_helicase_UvrD/REP"/>
</dbReference>
<accession>A0A9D1DTY3</accession>
<name>A0A9D1DTY3_9FIRM</name>
<dbReference type="GO" id="GO:0000725">
    <property type="term" value="P:recombinational repair"/>
    <property type="evidence" value="ECO:0007669"/>
    <property type="project" value="TreeGrafter"/>
</dbReference>
<dbReference type="GO" id="GO:0043138">
    <property type="term" value="F:3'-5' DNA helicase activity"/>
    <property type="evidence" value="ECO:0007669"/>
    <property type="project" value="UniProtKB-EC"/>
</dbReference>
<evidence type="ECO:0000256" key="4">
    <source>
        <dbReference type="ARBA" id="ARBA00022840"/>
    </source>
</evidence>
<sequence>MSISKEEILKEKKKLHDVLEKLDKEINEASSDLFLKEEELINFRKLNYQDKSSFDSAEFNQVMASDELEALRVLSKRKYYKSLINIKDKPYFASFLYKDNEGNTYDIYMALTYLKDENYDNILYDWRSPICSLFYDYEVGPCKYRVDDYIHEGSLLRKRQYIIEKRKLINVFDNSLNIDDELLQKVIATTDNEKMKNIVNTIQAEQNKIIRNLDDHNLIVQGIAGSGKTSVALHRIAFLLYRINNLSSNNVLIFSPNKIFSEYISNVLPELGEANTLETTFSDYLSYFLKEYKNIESFPSFISKYYKGDKSDRDIIKYKQSKEIIKDLDNYISAFIKNFKVINDIELDKINEVSRDELNYLLKDKYSRFPLVERIDEAAKYLSLKYYGTPGKRKAPIRKLIKENINISLNIKDIYKDFFKSSYAKYKLEIKNTKVIGYDDALLISYLKGKLFGFPYNNYIKQVVIDEAQDYNYLQYVIIKEMFKKADFTILGDVNQNINPYYKYDTLEELKEIFSDSNYLELLKTYRSTKEIIEYTNKILNLDYVNAIKKSNNKDVIIRKPKDIKGALLTDINTLTNTYKSLAIITKEDREAEVIYELLKDDINISLLTEESKSFIKDLVVVPSYIAKGLEFDSVIIIDNDETFKKNKYLYYVACTRAREELIIYE</sequence>
<evidence type="ECO:0000313" key="8">
    <source>
        <dbReference type="EMBL" id="HIR58903.1"/>
    </source>
</evidence>
<dbReference type="InterPro" id="IPR014016">
    <property type="entry name" value="UvrD-like_ATP-bd"/>
</dbReference>